<name>A0A5C3PV18_9APHY</name>
<dbReference type="InParanoid" id="A0A5C3PV18"/>
<gene>
    <name evidence="2" type="ORF">K466DRAFT_658651</name>
</gene>
<organism evidence="2 3">
    <name type="scientific">Polyporus arcularius HHB13444</name>
    <dbReference type="NCBI Taxonomy" id="1314778"/>
    <lineage>
        <taxon>Eukaryota</taxon>
        <taxon>Fungi</taxon>
        <taxon>Dikarya</taxon>
        <taxon>Basidiomycota</taxon>
        <taxon>Agaricomycotina</taxon>
        <taxon>Agaricomycetes</taxon>
        <taxon>Polyporales</taxon>
        <taxon>Polyporaceae</taxon>
        <taxon>Polyporus</taxon>
    </lineage>
</organism>
<dbReference type="EMBL" id="ML210984">
    <property type="protein sequence ID" value="TFK93311.1"/>
    <property type="molecule type" value="Genomic_DNA"/>
</dbReference>
<dbReference type="Proteomes" id="UP000308197">
    <property type="component" value="Unassembled WGS sequence"/>
</dbReference>
<dbReference type="Pfam" id="PF12937">
    <property type="entry name" value="F-box-like"/>
    <property type="match status" value="1"/>
</dbReference>
<protein>
    <recommendedName>
        <fullName evidence="1">F-box domain-containing protein</fullName>
    </recommendedName>
</protein>
<dbReference type="InterPro" id="IPR001810">
    <property type="entry name" value="F-box_dom"/>
</dbReference>
<accession>A0A5C3PV18</accession>
<dbReference type="Gene3D" id="1.20.1280.50">
    <property type="match status" value="1"/>
</dbReference>
<dbReference type="AlphaFoldDB" id="A0A5C3PV18"/>
<evidence type="ECO:0000259" key="1">
    <source>
        <dbReference type="Pfam" id="PF12937"/>
    </source>
</evidence>
<feature type="domain" description="F-box" evidence="1">
    <location>
        <begin position="56"/>
        <end position="118"/>
    </location>
</feature>
<proteinExistence type="predicted"/>
<evidence type="ECO:0000313" key="3">
    <source>
        <dbReference type="Proteomes" id="UP000308197"/>
    </source>
</evidence>
<evidence type="ECO:0000313" key="2">
    <source>
        <dbReference type="EMBL" id="TFK93311.1"/>
    </source>
</evidence>
<keyword evidence="3" id="KW-1185">Reference proteome</keyword>
<reference evidence="2 3" key="1">
    <citation type="journal article" date="2019" name="Nat. Ecol. Evol.">
        <title>Megaphylogeny resolves global patterns of mushroom evolution.</title>
        <authorList>
            <person name="Varga T."/>
            <person name="Krizsan K."/>
            <person name="Foldi C."/>
            <person name="Dima B."/>
            <person name="Sanchez-Garcia M."/>
            <person name="Sanchez-Ramirez S."/>
            <person name="Szollosi G.J."/>
            <person name="Szarkandi J.G."/>
            <person name="Papp V."/>
            <person name="Albert L."/>
            <person name="Andreopoulos W."/>
            <person name="Angelini C."/>
            <person name="Antonin V."/>
            <person name="Barry K.W."/>
            <person name="Bougher N.L."/>
            <person name="Buchanan P."/>
            <person name="Buyck B."/>
            <person name="Bense V."/>
            <person name="Catcheside P."/>
            <person name="Chovatia M."/>
            <person name="Cooper J."/>
            <person name="Damon W."/>
            <person name="Desjardin D."/>
            <person name="Finy P."/>
            <person name="Geml J."/>
            <person name="Haridas S."/>
            <person name="Hughes K."/>
            <person name="Justo A."/>
            <person name="Karasinski D."/>
            <person name="Kautmanova I."/>
            <person name="Kiss B."/>
            <person name="Kocsube S."/>
            <person name="Kotiranta H."/>
            <person name="LaButti K.M."/>
            <person name="Lechner B.E."/>
            <person name="Liimatainen K."/>
            <person name="Lipzen A."/>
            <person name="Lukacs Z."/>
            <person name="Mihaltcheva S."/>
            <person name="Morgado L.N."/>
            <person name="Niskanen T."/>
            <person name="Noordeloos M.E."/>
            <person name="Ohm R.A."/>
            <person name="Ortiz-Santana B."/>
            <person name="Ovrebo C."/>
            <person name="Racz N."/>
            <person name="Riley R."/>
            <person name="Savchenko A."/>
            <person name="Shiryaev A."/>
            <person name="Soop K."/>
            <person name="Spirin V."/>
            <person name="Szebenyi C."/>
            <person name="Tomsovsky M."/>
            <person name="Tulloss R.E."/>
            <person name="Uehling J."/>
            <person name="Grigoriev I.V."/>
            <person name="Vagvolgyi C."/>
            <person name="Papp T."/>
            <person name="Martin F.M."/>
            <person name="Miettinen O."/>
            <person name="Hibbett D.S."/>
            <person name="Nagy L.G."/>
        </authorList>
    </citation>
    <scope>NUCLEOTIDE SEQUENCE [LARGE SCALE GENOMIC DNA]</scope>
    <source>
        <strain evidence="2 3">HHB13444</strain>
    </source>
</reference>
<sequence length="642" mass="70867">MNLYDQAQLLAQMAEGLEHDADTGVDELYKVSDLLKATECSIRTAINARAPIHRILPPELILAIFALVPAYAYSPEDIFEAACGPYSLMATSELFPITSVCKSWRSLAFGASTLWSSLSYGLYKSQSRPPYLPPLHISCLPPDCIGHGPLYVHAQPQGFNSEVHPYTTSGFLLKHGHQVEELHIRVKPHRTSASIAHRLAQFASVTIPATTLRRLVVRGICDRRRWQDMAIFGDVPLNLSSLAMLDARFLPSNAAGSSLTRLLLCEYSSWAEKEPAIPLRNLLPFLAQNPGLEQVYLRGVAECEDIQSLPVVTMSRVRKLVVTPALGASQLLSRLRLSETCLLRLRGDIRSREQNEALSTAISSLGWSGAKAHLMWDGDRKKGAGGQVSLQVINRSAGGLRLDLSSQSGTHVDVAQVIHTYLSCPPFVTAEEVWLSGPLMRYFLDEGERPPGVISPLSALSTLHLLNSAGLEYENADILWPDSTSQEIAMDNLPSLTCLHCGPLYEKYLKGLVAVLGARAHANHPLTRLFVSIPPGSDDSSLSDSEVKLAMQELVPEVEVGYALYDRVGHSWRSVIPRECTAEEEVHVQRWTRGEEVYDEEVHVQWPAWTEVVPECRPVASDPVVRPSDSAVSDDIFWFSTE</sequence>